<comment type="caution">
    <text evidence="2">The sequence shown here is derived from an EMBL/GenBank/DDBJ whole genome shotgun (WGS) entry which is preliminary data.</text>
</comment>
<sequence length="87" mass="10411">MFFCDPSLLFLESDHYITQREIIRKYKLFCYSIIVKTSFNASKTVLLRTSYACKSFKVFNYIIHFFFLFVFMQSDTLVFNSLTEKGK</sequence>
<feature type="transmembrane region" description="Helical" evidence="1">
    <location>
        <begin position="58"/>
        <end position="79"/>
    </location>
</feature>
<accession>A0ABX9WVV0</accession>
<dbReference type="Proteomes" id="UP000271870">
    <property type="component" value="Unassembled WGS sequence"/>
</dbReference>
<evidence type="ECO:0000313" key="3">
    <source>
        <dbReference type="Proteomes" id="UP000271870"/>
    </source>
</evidence>
<evidence type="ECO:0000256" key="1">
    <source>
        <dbReference type="SAM" id="Phobius"/>
    </source>
</evidence>
<evidence type="ECO:0000313" key="2">
    <source>
        <dbReference type="EMBL" id="RNM24192.1"/>
    </source>
</evidence>
<keyword evidence="1" id="KW-0812">Transmembrane</keyword>
<reference evidence="2 3" key="1">
    <citation type="submission" date="2018-11" db="EMBL/GenBank/DDBJ databases">
        <title>Characterization of surface water Dickeya isolates.</title>
        <authorList>
            <person name="Van Gijsegem F."/>
            <person name="Pedron J."/>
        </authorList>
    </citation>
    <scope>NUCLEOTIDE SEQUENCE [LARGE SCALE GENOMIC DNA]</scope>
    <source>
        <strain evidence="2 3">FVG10-MFV-A16</strain>
    </source>
</reference>
<dbReference type="EMBL" id="RJLS01000009">
    <property type="protein sequence ID" value="RNM24192.1"/>
    <property type="molecule type" value="Genomic_DNA"/>
</dbReference>
<keyword evidence="3" id="KW-1185">Reference proteome</keyword>
<keyword evidence="1" id="KW-1133">Transmembrane helix</keyword>
<organism evidence="2 3">
    <name type="scientific">Dickeya undicola</name>
    <dbReference type="NCBI Taxonomy" id="1577887"/>
    <lineage>
        <taxon>Bacteria</taxon>
        <taxon>Pseudomonadati</taxon>
        <taxon>Pseudomonadota</taxon>
        <taxon>Gammaproteobacteria</taxon>
        <taxon>Enterobacterales</taxon>
        <taxon>Pectobacteriaceae</taxon>
        <taxon>Dickeya</taxon>
    </lineage>
</organism>
<keyword evidence="1" id="KW-0472">Membrane</keyword>
<protein>
    <submittedName>
        <fullName evidence="2">Uncharacterized protein</fullName>
    </submittedName>
</protein>
<proteinExistence type="predicted"/>
<name>A0ABX9WVV0_9GAMM</name>
<gene>
    <name evidence="2" type="ORF">EFS38_08480</name>
</gene>